<organism evidence="2 4">
    <name type="scientific">Drosophila albomicans</name>
    <name type="common">Fruit fly</name>
    <dbReference type="NCBI Taxonomy" id="7291"/>
    <lineage>
        <taxon>Eukaryota</taxon>
        <taxon>Metazoa</taxon>
        <taxon>Ecdysozoa</taxon>
        <taxon>Arthropoda</taxon>
        <taxon>Hexapoda</taxon>
        <taxon>Insecta</taxon>
        <taxon>Pterygota</taxon>
        <taxon>Neoptera</taxon>
        <taxon>Endopterygota</taxon>
        <taxon>Diptera</taxon>
        <taxon>Brachycera</taxon>
        <taxon>Muscomorpha</taxon>
        <taxon>Ephydroidea</taxon>
        <taxon>Drosophilidae</taxon>
        <taxon>Drosophila</taxon>
    </lineage>
</organism>
<protein>
    <submittedName>
        <fullName evidence="3 4">Uncharacterized protein LOC117577864 isoform X1</fullName>
    </submittedName>
</protein>
<gene>
    <name evidence="3 4" type="primary">LOC117577864</name>
</gene>
<dbReference type="AlphaFoldDB" id="A0A6P8XQ19"/>
<dbReference type="RefSeq" id="XP_034118706.1">
    <property type="nucleotide sequence ID" value="XM_034262815.2"/>
</dbReference>
<evidence type="ECO:0000313" key="2">
    <source>
        <dbReference type="Proteomes" id="UP000515160"/>
    </source>
</evidence>
<dbReference type="Proteomes" id="UP000515160">
    <property type="component" value="Chromosome X"/>
</dbReference>
<feature type="region of interest" description="Disordered" evidence="1">
    <location>
        <begin position="207"/>
        <end position="237"/>
    </location>
</feature>
<keyword evidence="2" id="KW-1185">Reference proteome</keyword>
<feature type="compositionally biased region" description="Polar residues" evidence="1">
    <location>
        <begin position="304"/>
        <end position="315"/>
    </location>
</feature>
<name>A0A6P8XQ19_DROAB</name>
<evidence type="ECO:0000313" key="3">
    <source>
        <dbReference type="RefSeq" id="XP_034118705.1"/>
    </source>
</evidence>
<feature type="compositionally biased region" description="Basic and acidic residues" evidence="1">
    <location>
        <begin position="228"/>
        <end position="237"/>
    </location>
</feature>
<feature type="region of interest" description="Disordered" evidence="1">
    <location>
        <begin position="271"/>
        <end position="315"/>
    </location>
</feature>
<feature type="compositionally biased region" description="Polar residues" evidence="1">
    <location>
        <begin position="271"/>
        <end position="280"/>
    </location>
</feature>
<dbReference type="RefSeq" id="XP_034118705.1">
    <property type="nucleotide sequence ID" value="XM_034262814.2"/>
</dbReference>
<dbReference type="OrthoDB" id="7873298at2759"/>
<evidence type="ECO:0000256" key="1">
    <source>
        <dbReference type="SAM" id="MobiDB-lite"/>
    </source>
</evidence>
<reference evidence="3 4" key="1">
    <citation type="submission" date="2025-04" db="UniProtKB">
        <authorList>
            <consortium name="RefSeq"/>
        </authorList>
    </citation>
    <scope>IDENTIFICATION</scope>
    <source>
        <strain evidence="3 4">15112-1751.03</strain>
        <tissue evidence="3 4">Whole Adult</tissue>
    </source>
</reference>
<feature type="compositionally biased region" description="Basic and acidic residues" evidence="1">
    <location>
        <begin position="291"/>
        <end position="303"/>
    </location>
</feature>
<proteinExistence type="predicted"/>
<sequence>MSDPSIGSSSPNWATLIKNSNESDIELADFVNPVGTNDLDVPFELAQTFPLLMGIGSADPTGGGQMSPYAPVFHPMGSYASHLLALEQAAQINPQSLGGPSLRALDGNVEQFFDRAEYNMYANNETNNEQQQQKMSQEGNGGGGESRAFLEQLELLPDANILQRDFWRGTGQEAAIRAASQCWPGRECFRDLNQLIAAVASQVETAGGSQQAAAPEIDNDTKSTAAADEEKPAETAQLDKEACNEMKFAEQQSKSPPPPPQREWWRAATFQPQQEATSSGWKPYSYGRLNPDAETKTNDKSCDDATNGTAGNSPNAEFPSFEDFAKQVSDCSLSSSEYLSTLRNLMIRAHNLMLPLLRGRFANMSQVQMAAYTSAILEVTPLHPSIFLPAHLSHPVTASAGLFSPHRPHGFTHPDLAHLQQPRPVLVNVGTQTDYHCWCMHISMFPPPPLHMPPAPPQSQAPLQPPSRIQSSAAAYYGGSSGARMMAPCLTSPVSFWAHRPMVASPSNRVIVKQVNNIFLQPTGPVMPMMPMMHFSVPPNGGHASDMPFVVYDINDNYPGAAASMAQMMPNVMNNMHFMPPDAMPPTGIVIPPMTVSMRTFKPMHETFASFEAPEESDLNEELADANSGSDATLVPKQCAEKDNRIGTSRNAYEFPVEADEEELIKSETFTNSNTTLTETDLNREPNANVQIDMLSSKPKVNGSKACKLF</sequence>
<evidence type="ECO:0000313" key="4">
    <source>
        <dbReference type="RefSeq" id="XP_034118706.1"/>
    </source>
</evidence>
<dbReference type="GeneID" id="117577864"/>
<accession>A0A6P8XQ19</accession>